<dbReference type="GO" id="GO:0035861">
    <property type="term" value="C:site of double-strand break"/>
    <property type="evidence" value="ECO:0007669"/>
    <property type="project" value="Ensembl"/>
</dbReference>
<dbReference type="CDD" id="cd22286">
    <property type="entry name" value="HD_PAXX_N"/>
    <property type="match status" value="1"/>
</dbReference>
<protein>
    <submittedName>
        <fullName evidence="2">Non-homologous end joining factor</fullName>
    </submittedName>
</protein>
<dbReference type="AlphaFoldDB" id="A0A8C6RBA5"/>
<evidence type="ECO:0000256" key="1">
    <source>
        <dbReference type="SAM" id="MobiDB-lite"/>
    </source>
</evidence>
<organism evidence="2 3">
    <name type="scientific">Nannospalax galili</name>
    <name type="common">Northern Israeli blind subterranean mole rat</name>
    <name type="synonym">Spalax galili</name>
    <dbReference type="NCBI Taxonomy" id="1026970"/>
    <lineage>
        <taxon>Eukaryota</taxon>
        <taxon>Metazoa</taxon>
        <taxon>Chordata</taxon>
        <taxon>Craniata</taxon>
        <taxon>Vertebrata</taxon>
        <taxon>Euteleostomi</taxon>
        <taxon>Mammalia</taxon>
        <taxon>Eutheria</taxon>
        <taxon>Euarchontoglires</taxon>
        <taxon>Glires</taxon>
        <taxon>Rodentia</taxon>
        <taxon>Myomorpha</taxon>
        <taxon>Muroidea</taxon>
        <taxon>Spalacidae</taxon>
        <taxon>Spalacinae</taxon>
        <taxon>Nannospalax</taxon>
    </lineage>
</organism>
<feature type="region of interest" description="Disordered" evidence="1">
    <location>
        <begin position="210"/>
        <end position="231"/>
    </location>
</feature>
<reference evidence="2" key="2">
    <citation type="submission" date="2025-09" db="UniProtKB">
        <authorList>
            <consortium name="Ensembl"/>
        </authorList>
    </citation>
    <scope>IDENTIFICATION</scope>
</reference>
<dbReference type="Pfam" id="PF15384">
    <property type="entry name" value="PAXX"/>
    <property type="match status" value="1"/>
</dbReference>
<sequence length="231" mass="24610">MAPPQSPPLCTLPPDSDPPRFVCYCELEGSGDGGRGGFNLYVTDAVALWSTCFSPDSLAALKARFGLSGTEDITSRFRAACQQHTVTVHLKEDGASLTLSEDPSALAFDLSKVPGPEAATRLQALTLSLAERVCNLERQLAAAEEIAASPRKSPRPAGPQLFLPEPDHQRSGPGPGVRRRCPGESLINPGFKRYSPPLLPTLVPFPHSVPPWNHPLLSPSKKPAGGVDFDA</sequence>
<dbReference type="GO" id="GO:0005654">
    <property type="term" value="C:nucleoplasm"/>
    <property type="evidence" value="ECO:0007669"/>
    <property type="project" value="Ensembl"/>
</dbReference>
<reference evidence="2" key="1">
    <citation type="submission" date="2025-08" db="UniProtKB">
        <authorList>
            <consortium name="Ensembl"/>
        </authorList>
    </citation>
    <scope>IDENTIFICATION</scope>
</reference>
<accession>A0A8C6RBA5</accession>
<dbReference type="PANTHER" id="PTHR28586">
    <property type="entry name" value="PROTEIN PAXX"/>
    <property type="match status" value="1"/>
</dbReference>
<dbReference type="InterPro" id="IPR054134">
    <property type="entry name" value="PAXX_N"/>
</dbReference>
<keyword evidence="3" id="KW-1185">Reference proteome</keyword>
<feature type="region of interest" description="Disordered" evidence="1">
    <location>
        <begin position="145"/>
        <end position="188"/>
    </location>
</feature>
<dbReference type="GeneTree" id="ENSGT00390000000543"/>
<dbReference type="GO" id="GO:0043564">
    <property type="term" value="C:Ku70:Ku80 complex"/>
    <property type="evidence" value="ECO:0007669"/>
    <property type="project" value="Ensembl"/>
</dbReference>
<evidence type="ECO:0000313" key="3">
    <source>
        <dbReference type="Proteomes" id="UP000694381"/>
    </source>
</evidence>
<gene>
    <name evidence="2" type="primary">Paxx</name>
</gene>
<dbReference type="GO" id="GO:0006303">
    <property type="term" value="P:double-strand break repair via nonhomologous end joining"/>
    <property type="evidence" value="ECO:0007669"/>
    <property type="project" value="Ensembl"/>
</dbReference>
<dbReference type="OMA" id="ANVWSVE"/>
<dbReference type="Proteomes" id="UP000694381">
    <property type="component" value="Unassembled WGS sequence"/>
</dbReference>
<name>A0A8C6RBA5_NANGA</name>
<proteinExistence type="predicted"/>
<dbReference type="GO" id="GO:0070182">
    <property type="term" value="F:DNA polymerase binding"/>
    <property type="evidence" value="ECO:0007669"/>
    <property type="project" value="Ensembl"/>
</dbReference>
<dbReference type="GO" id="GO:0070419">
    <property type="term" value="C:nonhomologous end joining complex"/>
    <property type="evidence" value="ECO:0007669"/>
    <property type="project" value="Ensembl"/>
</dbReference>
<dbReference type="PANTHER" id="PTHR28586:SF1">
    <property type="entry name" value="PROTEIN PAXX"/>
    <property type="match status" value="1"/>
</dbReference>
<dbReference type="InterPro" id="IPR027873">
    <property type="entry name" value="PAXX"/>
</dbReference>
<evidence type="ECO:0000313" key="2">
    <source>
        <dbReference type="Ensembl" id="ENSNGAP00000015703.1"/>
    </source>
</evidence>
<dbReference type="GO" id="GO:0042803">
    <property type="term" value="F:protein homodimerization activity"/>
    <property type="evidence" value="ECO:0007669"/>
    <property type="project" value="Ensembl"/>
</dbReference>
<dbReference type="Ensembl" id="ENSNGAT00000021310.1">
    <property type="protein sequence ID" value="ENSNGAP00000015703.1"/>
    <property type="gene ID" value="ENSNGAG00000016660.1"/>
</dbReference>
<dbReference type="GO" id="GO:0060090">
    <property type="term" value="F:molecular adaptor activity"/>
    <property type="evidence" value="ECO:0007669"/>
    <property type="project" value="Ensembl"/>
</dbReference>